<gene>
    <name evidence="1" type="ORF">GRI48_12430</name>
</gene>
<dbReference type="InterPro" id="IPR003772">
    <property type="entry name" value="YceD"/>
</dbReference>
<sequence length="171" mass="18240">MSEPELSRIIKLNALREDPVRIEANEAERAALAKRFGMSAIDSLVATVQLTPRGPKVRGEGSLVADIVQACAISGEDFTHRIEEDIAFVFVPDDQAPDLEEIELEADDLDEIDYSGDSFDLGEAVAQSLGLVIDPYAEGPDADAARQAAGIVSDDAPHGPLAEALAALKRD</sequence>
<keyword evidence="2" id="KW-1185">Reference proteome</keyword>
<dbReference type="Pfam" id="PF02620">
    <property type="entry name" value="YceD"/>
    <property type="match status" value="1"/>
</dbReference>
<dbReference type="OrthoDB" id="8443793at2"/>
<proteinExistence type="predicted"/>
<dbReference type="AlphaFoldDB" id="A0A844YLB7"/>
<name>A0A844YLB7_9SPHN</name>
<comment type="caution">
    <text evidence="1">The sequence shown here is derived from an EMBL/GenBank/DDBJ whole genome shotgun (WGS) entry which is preliminary data.</text>
</comment>
<dbReference type="Proteomes" id="UP000445582">
    <property type="component" value="Unassembled WGS sequence"/>
</dbReference>
<reference evidence="1 2" key="1">
    <citation type="submission" date="2019-12" db="EMBL/GenBank/DDBJ databases">
        <title>Genomic-based taxomic classification of the family Erythrobacteraceae.</title>
        <authorList>
            <person name="Xu L."/>
        </authorList>
    </citation>
    <scope>NUCLEOTIDE SEQUENCE [LARGE SCALE GENOMIC DNA]</scope>
    <source>
        <strain evidence="1 2">MCCC 1A09965</strain>
    </source>
</reference>
<evidence type="ECO:0000313" key="1">
    <source>
        <dbReference type="EMBL" id="MXO63818.1"/>
    </source>
</evidence>
<protein>
    <submittedName>
        <fullName evidence="1">DUF177 domain-containing protein</fullName>
    </submittedName>
</protein>
<organism evidence="1 2">
    <name type="scientific">Qipengyuania oceanensis</name>
    <dbReference type="NCBI Taxonomy" id="1463597"/>
    <lineage>
        <taxon>Bacteria</taxon>
        <taxon>Pseudomonadati</taxon>
        <taxon>Pseudomonadota</taxon>
        <taxon>Alphaproteobacteria</taxon>
        <taxon>Sphingomonadales</taxon>
        <taxon>Erythrobacteraceae</taxon>
        <taxon>Qipengyuania</taxon>
    </lineage>
</organism>
<dbReference type="EMBL" id="WTYN01000003">
    <property type="protein sequence ID" value="MXO63818.1"/>
    <property type="molecule type" value="Genomic_DNA"/>
</dbReference>
<dbReference type="RefSeq" id="WP_160676753.1">
    <property type="nucleotide sequence ID" value="NZ_WTYN01000003.1"/>
</dbReference>
<evidence type="ECO:0000313" key="2">
    <source>
        <dbReference type="Proteomes" id="UP000445582"/>
    </source>
</evidence>
<accession>A0A844YLB7</accession>